<comment type="similarity">
    <text evidence="11">Belongs to the ApbE family.</text>
</comment>
<keyword evidence="4 11" id="KW-0285">Flavoprotein</keyword>
<comment type="cofactor">
    <cofactor evidence="1">
        <name>Mg(2+)</name>
        <dbReference type="ChEBI" id="CHEBI:18420"/>
    </cofactor>
</comment>
<proteinExistence type="inferred from homology"/>
<dbReference type="Gene3D" id="3.10.520.10">
    <property type="entry name" value="ApbE-like domains"/>
    <property type="match status" value="1"/>
</dbReference>
<dbReference type="InterPro" id="IPR003374">
    <property type="entry name" value="ApbE-like_sf"/>
</dbReference>
<keyword evidence="7 11" id="KW-0274">FAD</keyword>
<feature type="signal peptide" evidence="12">
    <location>
        <begin position="1"/>
        <end position="24"/>
    </location>
</feature>
<gene>
    <name evidence="13" type="ORF">ACFFUT_01035</name>
</gene>
<evidence type="ECO:0000256" key="6">
    <source>
        <dbReference type="ARBA" id="ARBA00022723"/>
    </source>
</evidence>
<dbReference type="GO" id="GO:0016740">
    <property type="term" value="F:transferase activity"/>
    <property type="evidence" value="ECO:0007669"/>
    <property type="project" value="UniProtKB-KW"/>
</dbReference>
<dbReference type="SUPFAM" id="SSF143631">
    <property type="entry name" value="ApbE-like"/>
    <property type="match status" value="1"/>
</dbReference>
<reference evidence="13 14" key="1">
    <citation type="submission" date="2024-09" db="EMBL/GenBank/DDBJ databases">
        <authorList>
            <person name="Sun Q."/>
            <person name="Mori K."/>
        </authorList>
    </citation>
    <scope>NUCLEOTIDE SEQUENCE [LARGE SCALE GENOMIC DNA]</scope>
    <source>
        <strain evidence="13 14">CECT 8726</strain>
    </source>
</reference>
<feature type="chain" id="PRO_5046987646" description="FAD:protein FMN transferase" evidence="12">
    <location>
        <begin position="25"/>
        <end position="299"/>
    </location>
</feature>
<dbReference type="InterPro" id="IPR024932">
    <property type="entry name" value="ApbE"/>
</dbReference>
<evidence type="ECO:0000256" key="2">
    <source>
        <dbReference type="ARBA" id="ARBA00011955"/>
    </source>
</evidence>
<evidence type="ECO:0000256" key="4">
    <source>
        <dbReference type="ARBA" id="ARBA00022630"/>
    </source>
</evidence>
<sequence>MTSRRRILKILAGAAILPAFGAEAGVNTRHWKGIALGAEAQIILDHPNADALIYQAVQEIRRLENIFSLYQSASQLSHLNRDGVLVQPAFEMVELLSICSRLNAQTKGIFDPTVQNLWSLYAESYVSGSQPSDEQLSIALAATGWDLVSFSTERIAFDRPGVMLTLNGIAQGFIADKVSELFRNNGVRNLLVNTGEIAALGTAPDGEAWQIRLGTHDGKQLSLRDAAIATSRPLGTVFDTNGSVGHILDPSSGISESMWSEVSVISRSAAEADGLSTAFCLMSEADIFEAKGDNDVLLT</sequence>
<evidence type="ECO:0000256" key="12">
    <source>
        <dbReference type="SAM" id="SignalP"/>
    </source>
</evidence>
<dbReference type="PANTHER" id="PTHR30040">
    <property type="entry name" value="THIAMINE BIOSYNTHESIS LIPOPROTEIN APBE"/>
    <property type="match status" value="1"/>
</dbReference>
<accession>A0ABV5JA82</accession>
<evidence type="ECO:0000256" key="7">
    <source>
        <dbReference type="ARBA" id="ARBA00022827"/>
    </source>
</evidence>
<dbReference type="Pfam" id="PF02424">
    <property type="entry name" value="ApbE"/>
    <property type="match status" value="1"/>
</dbReference>
<evidence type="ECO:0000256" key="1">
    <source>
        <dbReference type="ARBA" id="ARBA00001946"/>
    </source>
</evidence>
<evidence type="ECO:0000256" key="3">
    <source>
        <dbReference type="ARBA" id="ARBA00016337"/>
    </source>
</evidence>
<evidence type="ECO:0000256" key="5">
    <source>
        <dbReference type="ARBA" id="ARBA00022679"/>
    </source>
</evidence>
<evidence type="ECO:0000256" key="10">
    <source>
        <dbReference type="ARBA" id="ARBA00048540"/>
    </source>
</evidence>
<keyword evidence="5 11" id="KW-0808">Transferase</keyword>
<dbReference type="EC" id="2.7.1.180" evidence="2 11"/>
<dbReference type="EMBL" id="JBHMEA010000007">
    <property type="protein sequence ID" value="MFB9230366.1"/>
    <property type="molecule type" value="Genomic_DNA"/>
</dbReference>
<keyword evidence="8 11" id="KW-0460">Magnesium</keyword>
<dbReference type="PIRSF" id="PIRSF006268">
    <property type="entry name" value="ApbE"/>
    <property type="match status" value="1"/>
</dbReference>
<keyword evidence="12" id="KW-0732">Signal</keyword>
<dbReference type="PROSITE" id="PS51318">
    <property type="entry name" value="TAT"/>
    <property type="match status" value="1"/>
</dbReference>
<comment type="catalytic activity">
    <reaction evidence="10 11">
        <text>L-threonyl-[protein] + FAD = FMN-L-threonyl-[protein] + AMP + H(+)</text>
        <dbReference type="Rhea" id="RHEA:36847"/>
        <dbReference type="Rhea" id="RHEA-COMP:11060"/>
        <dbReference type="Rhea" id="RHEA-COMP:11061"/>
        <dbReference type="ChEBI" id="CHEBI:15378"/>
        <dbReference type="ChEBI" id="CHEBI:30013"/>
        <dbReference type="ChEBI" id="CHEBI:57692"/>
        <dbReference type="ChEBI" id="CHEBI:74257"/>
        <dbReference type="ChEBI" id="CHEBI:456215"/>
        <dbReference type="EC" id="2.7.1.180"/>
    </reaction>
</comment>
<evidence type="ECO:0000256" key="9">
    <source>
        <dbReference type="ARBA" id="ARBA00031306"/>
    </source>
</evidence>
<evidence type="ECO:0000313" key="13">
    <source>
        <dbReference type="EMBL" id="MFB9230366.1"/>
    </source>
</evidence>
<evidence type="ECO:0000313" key="14">
    <source>
        <dbReference type="Proteomes" id="UP001589683"/>
    </source>
</evidence>
<name>A0ABV5JA82_9RHOB</name>
<keyword evidence="6 11" id="KW-0479">Metal-binding</keyword>
<comment type="caution">
    <text evidence="13">The sequence shown here is derived from an EMBL/GenBank/DDBJ whole genome shotgun (WGS) entry which is preliminary data.</text>
</comment>
<evidence type="ECO:0000256" key="11">
    <source>
        <dbReference type="PIRNR" id="PIRNR006268"/>
    </source>
</evidence>
<dbReference type="Proteomes" id="UP001589683">
    <property type="component" value="Unassembled WGS sequence"/>
</dbReference>
<protein>
    <recommendedName>
        <fullName evidence="3 11">FAD:protein FMN transferase</fullName>
        <ecNumber evidence="2 11">2.7.1.180</ecNumber>
    </recommendedName>
    <alternativeName>
        <fullName evidence="9 11">Flavin transferase</fullName>
    </alternativeName>
</protein>
<dbReference type="InterPro" id="IPR006311">
    <property type="entry name" value="TAT_signal"/>
</dbReference>
<keyword evidence="14" id="KW-1185">Reference proteome</keyword>
<evidence type="ECO:0000256" key="8">
    <source>
        <dbReference type="ARBA" id="ARBA00022842"/>
    </source>
</evidence>
<dbReference type="RefSeq" id="WP_213887728.1">
    <property type="nucleotide sequence ID" value="NZ_JAGFNU010000001.1"/>
</dbReference>
<dbReference type="PANTHER" id="PTHR30040:SF2">
    <property type="entry name" value="FAD:PROTEIN FMN TRANSFERASE"/>
    <property type="match status" value="1"/>
</dbReference>
<organism evidence="13 14">
    <name type="scientific">Pseudohalocynthiibacter aestuariivivens</name>
    <dbReference type="NCBI Taxonomy" id="1591409"/>
    <lineage>
        <taxon>Bacteria</taxon>
        <taxon>Pseudomonadati</taxon>
        <taxon>Pseudomonadota</taxon>
        <taxon>Alphaproteobacteria</taxon>
        <taxon>Rhodobacterales</taxon>
        <taxon>Paracoccaceae</taxon>
        <taxon>Pseudohalocynthiibacter</taxon>
    </lineage>
</organism>